<evidence type="ECO:0000256" key="1">
    <source>
        <dbReference type="SAM" id="Phobius"/>
    </source>
</evidence>
<keyword evidence="1" id="KW-0812">Transmembrane</keyword>
<evidence type="ECO:0000313" key="3">
    <source>
        <dbReference type="EMBL" id="MYL65477.1"/>
    </source>
</evidence>
<protein>
    <submittedName>
        <fullName evidence="2">DUF3953 domain-containing protein</fullName>
    </submittedName>
</protein>
<keyword evidence="1" id="KW-1133">Transmembrane helix</keyword>
<feature type="transmembrane region" description="Helical" evidence="1">
    <location>
        <begin position="29"/>
        <end position="47"/>
    </location>
</feature>
<dbReference type="EMBL" id="WMEY01000007">
    <property type="protein sequence ID" value="MYL65477.1"/>
    <property type="molecule type" value="Genomic_DNA"/>
</dbReference>
<dbReference type="InterPro" id="IPR025018">
    <property type="entry name" value="DUF3953"/>
</dbReference>
<name>A0A845F345_9BACL</name>
<gene>
    <name evidence="2" type="ORF">GLW07_19110</name>
    <name evidence="3" type="ORF">GLW07_19135</name>
</gene>
<dbReference type="EMBL" id="WMEY01000007">
    <property type="protein sequence ID" value="MYL65472.1"/>
    <property type="molecule type" value="Genomic_DNA"/>
</dbReference>
<organism evidence="2 4">
    <name type="scientific">Guptibacillus hwajinpoensis</name>
    <dbReference type="NCBI Taxonomy" id="208199"/>
    <lineage>
        <taxon>Bacteria</taxon>
        <taxon>Bacillati</taxon>
        <taxon>Bacillota</taxon>
        <taxon>Bacilli</taxon>
        <taxon>Bacillales</taxon>
        <taxon>Guptibacillaceae</taxon>
        <taxon>Guptibacillus</taxon>
    </lineage>
</organism>
<evidence type="ECO:0000313" key="2">
    <source>
        <dbReference type="EMBL" id="MYL65472.1"/>
    </source>
</evidence>
<dbReference type="Proteomes" id="UP000447833">
    <property type="component" value="Unassembled WGS sequence"/>
</dbReference>
<dbReference type="AlphaFoldDB" id="A0A845F345"/>
<sequence length="71" mass="7931">MKLLRIICALIIGVLGGYAKVTGNHNLLPYLFIFLLLMILAMGIDELKKGNRRSSFFYFVATSAIIILLLT</sequence>
<reference evidence="2 4" key="1">
    <citation type="submission" date="2019-11" db="EMBL/GenBank/DDBJ databases">
        <title>Genome sequences of 17 halophilic strains isolated from different environments.</title>
        <authorList>
            <person name="Furrow R.E."/>
        </authorList>
    </citation>
    <scope>NUCLEOTIDE SEQUENCE [LARGE SCALE GENOMIC DNA]</scope>
    <source>
        <strain evidence="2 4">22506_14_FS</strain>
    </source>
</reference>
<proteinExistence type="predicted"/>
<feature type="transmembrane region" description="Helical" evidence="1">
    <location>
        <begin position="54"/>
        <end position="70"/>
    </location>
</feature>
<accession>A0A845F345</accession>
<keyword evidence="1" id="KW-0472">Membrane</keyword>
<dbReference type="Pfam" id="PF13129">
    <property type="entry name" value="DUF3953"/>
    <property type="match status" value="1"/>
</dbReference>
<evidence type="ECO:0000313" key="4">
    <source>
        <dbReference type="Proteomes" id="UP000447833"/>
    </source>
</evidence>
<comment type="caution">
    <text evidence="2">The sequence shown here is derived from an EMBL/GenBank/DDBJ whole genome shotgun (WGS) entry which is preliminary data.</text>
</comment>